<dbReference type="OrthoDB" id="9803141at2"/>
<dbReference type="CDD" id="cd02604">
    <property type="entry name" value="HAD_5NT"/>
    <property type="match status" value="1"/>
</dbReference>
<dbReference type="InterPro" id="IPR006439">
    <property type="entry name" value="HAD-SF_hydro_IA"/>
</dbReference>
<dbReference type="SFLD" id="SFLDG01132">
    <property type="entry name" value="C1.5.3:_5'-Nucleotidase_Like"/>
    <property type="match status" value="1"/>
</dbReference>
<dbReference type="NCBIfam" id="TIGR01509">
    <property type="entry name" value="HAD-SF-IA-v3"/>
    <property type="match status" value="1"/>
</dbReference>
<proteinExistence type="predicted"/>
<dbReference type="GO" id="GO:0016787">
    <property type="term" value="F:hydrolase activity"/>
    <property type="evidence" value="ECO:0007669"/>
    <property type="project" value="UniProtKB-KW"/>
</dbReference>
<dbReference type="EMBL" id="FORA01000004">
    <property type="protein sequence ID" value="SFJ52543.1"/>
    <property type="molecule type" value="Genomic_DNA"/>
</dbReference>
<dbReference type="NCBIfam" id="TIGR01993">
    <property type="entry name" value="Pyr-5-nucltdase"/>
    <property type="match status" value="1"/>
</dbReference>
<dbReference type="InterPro" id="IPR023214">
    <property type="entry name" value="HAD_sf"/>
</dbReference>
<dbReference type="AlphaFoldDB" id="A0A1I3S0Y6"/>
<evidence type="ECO:0000313" key="2">
    <source>
        <dbReference type="Proteomes" id="UP000199110"/>
    </source>
</evidence>
<dbReference type="SFLD" id="SFLDS00003">
    <property type="entry name" value="Haloacid_Dehalogenase"/>
    <property type="match status" value="1"/>
</dbReference>
<dbReference type="Gene3D" id="1.10.150.450">
    <property type="match status" value="1"/>
</dbReference>
<dbReference type="SFLD" id="SFLDG01129">
    <property type="entry name" value="C1.5:_HAD__Beta-PGM__Phosphata"/>
    <property type="match status" value="1"/>
</dbReference>
<dbReference type="Proteomes" id="UP000199110">
    <property type="component" value="Unassembled WGS sequence"/>
</dbReference>
<name>A0A1I3S0Y6_9RHOB</name>
<dbReference type="PANTHER" id="PTHR12725">
    <property type="entry name" value="HALOACID DEHALOGENASE-LIKE HYDROLASE"/>
    <property type="match status" value="1"/>
</dbReference>
<keyword evidence="1" id="KW-0378">Hydrolase</keyword>
<dbReference type="Gene3D" id="3.40.50.1000">
    <property type="entry name" value="HAD superfamily/HAD-like"/>
    <property type="match status" value="1"/>
</dbReference>
<dbReference type="InterPro" id="IPR036412">
    <property type="entry name" value="HAD-like_sf"/>
</dbReference>
<dbReference type="RefSeq" id="WP_092782514.1">
    <property type="nucleotide sequence ID" value="NZ_FORA01000004.1"/>
</dbReference>
<dbReference type="InterPro" id="IPR010237">
    <property type="entry name" value="Pyr-5-nucltdase"/>
</dbReference>
<dbReference type="Pfam" id="PF00702">
    <property type="entry name" value="Hydrolase"/>
    <property type="match status" value="1"/>
</dbReference>
<accession>A0A1I3S0Y6</accession>
<evidence type="ECO:0000313" key="1">
    <source>
        <dbReference type="EMBL" id="SFJ52543.1"/>
    </source>
</evidence>
<sequence length="217" mass="24159">MQFDHVTTWVFDLDETLYPPSVPLFPQIEARMVDWIVATMNVSRSDADGLRARWWHDHGTTLAGLMREHGQDPEPFLEDVHRIDFSVLSPDPELRDLITMLPGRKIIYTNGTAPYARDVLAARGLDGIWDAVHGIEHAGYAPKPDAIAFERVFAADGLDPTRAAMFEDSPRNLQVPHEMGMVTVHVAPERAQGSHVHHHAPDLNAFLRGILAPVPGA</sequence>
<reference evidence="1 2" key="1">
    <citation type="submission" date="2016-10" db="EMBL/GenBank/DDBJ databases">
        <authorList>
            <person name="de Groot N.N."/>
        </authorList>
    </citation>
    <scope>NUCLEOTIDE SEQUENCE [LARGE SCALE GENOMIC DNA]</scope>
    <source>
        <strain evidence="1 2">DSM 19073</strain>
    </source>
</reference>
<gene>
    <name evidence="1" type="ORF">SAMN04488095_2981</name>
</gene>
<keyword evidence="2" id="KW-1185">Reference proteome</keyword>
<organism evidence="1 2">
    <name type="scientific">Jannaschia pohangensis</name>
    <dbReference type="NCBI Taxonomy" id="390807"/>
    <lineage>
        <taxon>Bacteria</taxon>
        <taxon>Pseudomonadati</taxon>
        <taxon>Pseudomonadota</taxon>
        <taxon>Alphaproteobacteria</taxon>
        <taxon>Rhodobacterales</taxon>
        <taxon>Roseobacteraceae</taxon>
        <taxon>Jannaschia</taxon>
    </lineage>
</organism>
<dbReference type="PANTHER" id="PTHR12725:SF117">
    <property type="entry name" value="HALOACID DEHALOGENASE-LIKE HYDROLASE"/>
    <property type="match status" value="1"/>
</dbReference>
<protein>
    <submittedName>
        <fullName evidence="1">Putative hydrolase of the HAD superfamily</fullName>
    </submittedName>
</protein>
<dbReference type="STRING" id="390807.SAMN04488095_2981"/>
<dbReference type="SUPFAM" id="SSF56784">
    <property type="entry name" value="HAD-like"/>
    <property type="match status" value="1"/>
</dbReference>